<dbReference type="GO" id="GO:0005886">
    <property type="term" value="C:plasma membrane"/>
    <property type="evidence" value="ECO:0007669"/>
    <property type="project" value="UniProtKB-SubCell"/>
</dbReference>
<gene>
    <name evidence="14" type="primary">uppP</name>
    <name evidence="15" type="ORF">C7443_101220</name>
</gene>
<keyword evidence="14" id="KW-0961">Cell wall biogenesis/degradation</keyword>
<evidence type="ECO:0000256" key="11">
    <source>
        <dbReference type="ARBA" id="ARBA00032707"/>
    </source>
</evidence>
<evidence type="ECO:0000256" key="1">
    <source>
        <dbReference type="ARBA" id="ARBA00004651"/>
    </source>
</evidence>
<evidence type="ECO:0000256" key="7">
    <source>
        <dbReference type="ARBA" id="ARBA00022801"/>
    </source>
</evidence>
<feature type="transmembrane region" description="Helical" evidence="14">
    <location>
        <begin position="83"/>
        <end position="102"/>
    </location>
</feature>
<feature type="transmembrane region" description="Helical" evidence="14">
    <location>
        <begin position="109"/>
        <end position="129"/>
    </location>
</feature>
<dbReference type="NCBIfam" id="NF001389">
    <property type="entry name" value="PRK00281.1-2"/>
    <property type="match status" value="1"/>
</dbReference>
<organism evidence="15 16">
    <name type="scientific">Plasticicumulans acidivorans</name>
    <dbReference type="NCBI Taxonomy" id="886464"/>
    <lineage>
        <taxon>Bacteria</taxon>
        <taxon>Pseudomonadati</taxon>
        <taxon>Pseudomonadota</taxon>
        <taxon>Gammaproteobacteria</taxon>
        <taxon>Candidatus Competibacteraceae</taxon>
        <taxon>Plasticicumulans</taxon>
    </lineage>
</organism>
<dbReference type="AlphaFoldDB" id="A0A317MZR3"/>
<dbReference type="RefSeq" id="WP_110016730.1">
    <property type="nucleotide sequence ID" value="NZ_QGTJ01000001.1"/>
</dbReference>
<comment type="caution">
    <text evidence="15">The sequence shown here is derived from an EMBL/GenBank/DDBJ whole genome shotgun (WGS) entry which is preliminary data.</text>
</comment>
<dbReference type="GO" id="GO:0071555">
    <property type="term" value="P:cell wall organization"/>
    <property type="evidence" value="ECO:0007669"/>
    <property type="project" value="UniProtKB-KW"/>
</dbReference>
<protein>
    <recommendedName>
        <fullName evidence="4 14">Undecaprenyl-diphosphatase</fullName>
        <ecNumber evidence="3 14">3.6.1.27</ecNumber>
    </recommendedName>
    <alternativeName>
        <fullName evidence="12 14">Bacitracin resistance protein</fullName>
    </alternativeName>
    <alternativeName>
        <fullName evidence="11 14">Undecaprenyl pyrophosphate phosphatase</fullName>
    </alternativeName>
</protein>
<dbReference type="Pfam" id="PF02673">
    <property type="entry name" value="BacA"/>
    <property type="match status" value="1"/>
</dbReference>
<proteinExistence type="inferred from homology"/>
<dbReference type="GO" id="GO:0046677">
    <property type="term" value="P:response to antibiotic"/>
    <property type="evidence" value="ECO:0007669"/>
    <property type="project" value="UniProtKB-UniRule"/>
</dbReference>
<comment type="subcellular location">
    <subcellularLocation>
        <location evidence="1 14">Cell membrane</location>
        <topology evidence="1 14">Multi-pass membrane protein</topology>
    </subcellularLocation>
</comment>
<evidence type="ECO:0000256" key="9">
    <source>
        <dbReference type="ARBA" id="ARBA00023136"/>
    </source>
</evidence>
<dbReference type="InterPro" id="IPR003824">
    <property type="entry name" value="UppP"/>
</dbReference>
<evidence type="ECO:0000256" key="8">
    <source>
        <dbReference type="ARBA" id="ARBA00022989"/>
    </source>
</evidence>
<evidence type="ECO:0000256" key="13">
    <source>
        <dbReference type="ARBA" id="ARBA00047594"/>
    </source>
</evidence>
<dbReference type="NCBIfam" id="TIGR00753">
    <property type="entry name" value="undec_PP_bacA"/>
    <property type="match status" value="1"/>
</dbReference>
<comment type="miscellaneous">
    <text evidence="14">Bacitracin is thought to be involved in the inhibition of peptidoglycan synthesis by sequestering undecaprenyl diphosphate, thereby reducing the pool of lipid carrier available.</text>
</comment>
<keyword evidence="16" id="KW-1185">Reference proteome</keyword>
<feature type="transmembrane region" description="Helical" evidence="14">
    <location>
        <begin position="46"/>
        <end position="63"/>
    </location>
</feature>
<dbReference type="PANTHER" id="PTHR30622">
    <property type="entry name" value="UNDECAPRENYL-DIPHOSPHATASE"/>
    <property type="match status" value="1"/>
</dbReference>
<dbReference type="PANTHER" id="PTHR30622:SF3">
    <property type="entry name" value="UNDECAPRENYL-DIPHOSPHATASE"/>
    <property type="match status" value="1"/>
</dbReference>
<dbReference type="GO" id="GO:0009252">
    <property type="term" value="P:peptidoglycan biosynthetic process"/>
    <property type="evidence" value="ECO:0007669"/>
    <property type="project" value="UniProtKB-KW"/>
</dbReference>
<keyword evidence="14" id="KW-0573">Peptidoglycan synthesis</keyword>
<sequence length="277" mass="30185">METLELLKALILGLVEGATEFLPVSSTGHQIIVADFLNFTGERAKTFEIFIQLGAIIAVIWYYRERIAHVLRTLGSERASQRMITNLLIAFMPAAVIGLAFNKAIKAHLFNPITVSIALIVGGFIIMLIEARKTQPTVNNTDDITPRTALLIGVAQCFALVPGTSRSGSTIMGSLLCGLSRPAAAEFSFFLSIPTMIAATLYSLYKARDVLSVADVPMFSVGFIAAFFSGFFVVKLFLAYISKHSFVAFAWYRIVLGVAVLAYFWFSGDSLTAVMAD</sequence>
<accession>A0A317MZR3</accession>
<comment type="function">
    <text evidence="14">Catalyzes the dephosphorylation of undecaprenyl diphosphate (UPP). Confers resistance to bacitracin.</text>
</comment>
<evidence type="ECO:0000313" key="16">
    <source>
        <dbReference type="Proteomes" id="UP000246569"/>
    </source>
</evidence>
<evidence type="ECO:0000256" key="12">
    <source>
        <dbReference type="ARBA" id="ARBA00032932"/>
    </source>
</evidence>
<feature type="transmembrane region" description="Helical" evidence="14">
    <location>
        <begin position="217"/>
        <end position="238"/>
    </location>
</feature>
<name>A0A317MZR3_9GAMM</name>
<keyword evidence="10 14" id="KW-0046">Antibiotic resistance</keyword>
<feature type="transmembrane region" description="Helical" evidence="14">
    <location>
        <begin position="183"/>
        <end position="205"/>
    </location>
</feature>
<evidence type="ECO:0000256" key="5">
    <source>
        <dbReference type="ARBA" id="ARBA00022475"/>
    </source>
</evidence>
<dbReference type="Proteomes" id="UP000246569">
    <property type="component" value="Unassembled WGS sequence"/>
</dbReference>
<evidence type="ECO:0000256" key="14">
    <source>
        <dbReference type="HAMAP-Rule" id="MF_01006"/>
    </source>
</evidence>
<dbReference type="NCBIfam" id="NF001390">
    <property type="entry name" value="PRK00281.1-4"/>
    <property type="match status" value="1"/>
</dbReference>
<comment type="similarity">
    <text evidence="2 14">Belongs to the UppP family.</text>
</comment>
<dbReference type="HAMAP" id="MF_01006">
    <property type="entry name" value="Undec_diphosphatase"/>
    <property type="match status" value="1"/>
</dbReference>
<evidence type="ECO:0000313" key="15">
    <source>
        <dbReference type="EMBL" id="PWV65735.1"/>
    </source>
</evidence>
<dbReference type="OrthoDB" id="9808289at2"/>
<evidence type="ECO:0000256" key="4">
    <source>
        <dbReference type="ARBA" id="ARBA00021581"/>
    </source>
</evidence>
<feature type="transmembrane region" description="Helical" evidence="14">
    <location>
        <begin position="144"/>
        <end position="162"/>
    </location>
</feature>
<feature type="transmembrane region" description="Helical" evidence="14">
    <location>
        <begin position="245"/>
        <end position="266"/>
    </location>
</feature>
<dbReference type="EC" id="3.6.1.27" evidence="3 14"/>
<dbReference type="GO" id="GO:0008360">
    <property type="term" value="P:regulation of cell shape"/>
    <property type="evidence" value="ECO:0007669"/>
    <property type="project" value="UniProtKB-KW"/>
</dbReference>
<keyword evidence="6 14" id="KW-0812">Transmembrane</keyword>
<comment type="catalytic activity">
    <reaction evidence="13 14">
        <text>di-trans,octa-cis-undecaprenyl diphosphate + H2O = di-trans,octa-cis-undecaprenyl phosphate + phosphate + H(+)</text>
        <dbReference type="Rhea" id="RHEA:28094"/>
        <dbReference type="ChEBI" id="CHEBI:15377"/>
        <dbReference type="ChEBI" id="CHEBI:15378"/>
        <dbReference type="ChEBI" id="CHEBI:43474"/>
        <dbReference type="ChEBI" id="CHEBI:58405"/>
        <dbReference type="ChEBI" id="CHEBI:60392"/>
        <dbReference type="EC" id="3.6.1.27"/>
    </reaction>
</comment>
<keyword evidence="8 14" id="KW-1133">Transmembrane helix</keyword>
<keyword evidence="7 14" id="KW-0378">Hydrolase</keyword>
<dbReference type="GO" id="GO:0050380">
    <property type="term" value="F:undecaprenyl-diphosphatase activity"/>
    <property type="evidence" value="ECO:0007669"/>
    <property type="project" value="UniProtKB-UniRule"/>
</dbReference>
<evidence type="ECO:0000256" key="6">
    <source>
        <dbReference type="ARBA" id="ARBA00022692"/>
    </source>
</evidence>
<keyword evidence="5 14" id="KW-1003">Cell membrane</keyword>
<evidence type="ECO:0000256" key="2">
    <source>
        <dbReference type="ARBA" id="ARBA00010621"/>
    </source>
</evidence>
<reference evidence="15 16" key="1">
    <citation type="submission" date="2018-05" db="EMBL/GenBank/DDBJ databases">
        <title>Genomic Encyclopedia of Type Strains, Phase IV (KMG-IV): sequencing the most valuable type-strain genomes for metagenomic binning, comparative biology and taxonomic classification.</title>
        <authorList>
            <person name="Goeker M."/>
        </authorList>
    </citation>
    <scope>NUCLEOTIDE SEQUENCE [LARGE SCALE GENOMIC DNA]</scope>
    <source>
        <strain evidence="15 16">DSM 23606</strain>
    </source>
</reference>
<keyword evidence="14" id="KW-0133">Cell shape</keyword>
<evidence type="ECO:0000256" key="3">
    <source>
        <dbReference type="ARBA" id="ARBA00012374"/>
    </source>
</evidence>
<evidence type="ECO:0000256" key="10">
    <source>
        <dbReference type="ARBA" id="ARBA00023251"/>
    </source>
</evidence>
<keyword evidence="9 14" id="KW-0472">Membrane</keyword>
<dbReference type="EMBL" id="QGTJ01000001">
    <property type="protein sequence ID" value="PWV65735.1"/>
    <property type="molecule type" value="Genomic_DNA"/>
</dbReference>